<reference evidence="1 2" key="3">
    <citation type="journal article" date="2022" name="Microbiol. Spectr.">
        <title>Folding features and dynamics of 3D genome architecture in plant fungal pathogens.</title>
        <authorList>
            <person name="Xia C."/>
        </authorList>
    </citation>
    <scope>NUCLEOTIDE SEQUENCE [LARGE SCALE GENOMIC DNA]</scope>
    <source>
        <strain evidence="1 2">93-210</strain>
    </source>
</reference>
<gene>
    <name evidence="1" type="ORF">MJO28_001757</name>
</gene>
<protein>
    <submittedName>
        <fullName evidence="1">Uncharacterized protein</fullName>
    </submittedName>
</protein>
<reference evidence="2" key="1">
    <citation type="journal article" date="2018" name="BMC Genomics">
        <title>Genomic insights into host adaptation between the wheat stripe rust pathogen (Puccinia striiformis f. sp. tritici) and the barley stripe rust pathogen (Puccinia striiformis f. sp. hordei).</title>
        <authorList>
            <person name="Xia C."/>
            <person name="Wang M."/>
            <person name="Yin C."/>
            <person name="Cornejo O.E."/>
            <person name="Hulbert S.H."/>
            <person name="Chen X."/>
        </authorList>
    </citation>
    <scope>NUCLEOTIDE SEQUENCE [LARGE SCALE GENOMIC DNA]</scope>
    <source>
        <strain evidence="2">93-210</strain>
    </source>
</reference>
<dbReference type="Proteomes" id="UP001060170">
    <property type="component" value="Chromosome 2"/>
</dbReference>
<dbReference type="EMBL" id="CM045866">
    <property type="protein sequence ID" value="KAI7961268.1"/>
    <property type="molecule type" value="Genomic_DNA"/>
</dbReference>
<proteinExistence type="predicted"/>
<organism evidence="1 2">
    <name type="scientific">Puccinia striiformis f. sp. tritici</name>
    <dbReference type="NCBI Taxonomy" id="168172"/>
    <lineage>
        <taxon>Eukaryota</taxon>
        <taxon>Fungi</taxon>
        <taxon>Dikarya</taxon>
        <taxon>Basidiomycota</taxon>
        <taxon>Pucciniomycotina</taxon>
        <taxon>Pucciniomycetes</taxon>
        <taxon>Pucciniales</taxon>
        <taxon>Pucciniaceae</taxon>
        <taxon>Puccinia</taxon>
    </lineage>
</organism>
<evidence type="ECO:0000313" key="2">
    <source>
        <dbReference type="Proteomes" id="UP001060170"/>
    </source>
</evidence>
<evidence type="ECO:0000313" key="1">
    <source>
        <dbReference type="EMBL" id="KAI7961268.1"/>
    </source>
</evidence>
<accession>A0ACC0EXX5</accession>
<comment type="caution">
    <text evidence="1">The sequence shown here is derived from an EMBL/GenBank/DDBJ whole genome shotgun (WGS) entry which is preliminary data.</text>
</comment>
<sequence length="178" mass="20311">MRVLYKYMTLPDWIRLHKANCDQMLSKDGFMVALRHMSKRNLTFQTTLLRYDIKMRANTWQFKLTVNGVKYILDFSKVRQDTYKQAYSQARANGELIFKTVNPYATGGPGEKWEAVTGTRPARTTTPTPALRVVVQQTAPSQAAPALPAKSNPTKPQPVNNPGYQESNFNPNFRNRVN</sequence>
<name>A0ACC0EXX5_9BASI</name>
<reference evidence="2" key="2">
    <citation type="journal article" date="2018" name="Mol. Plant Microbe Interact.">
        <title>Genome sequence resources for the wheat stripe rust pathogen (Puccinia striiformis f. sp. tritici) and the barley stripe rust pathogen (Puccinia striiformis f. sp. hordei).</title>
        <authorList>
            <person name="Xia C."/>
            <person name="Wang M."/>
            <person name="Yin C."/>
            <person name="Cornejo O.E."/>
            <person name="Hulbert S.H."/>
            <person name="Chen X."/>
        </authorList>
    </citation>
    <scope>NUCLEOTIDE SEQUENCE [LARGE SCALE GENOMIC DNA]</scope>
    <source>
        <strain evidence="2">93-210</strain>
    </source>
</reference>
<keyword evidence="2" id="KW-1185">Reference proteome</keyword>